<evidence type="ECO:0000313" key="4">
    <source>
        <dbReference type="Proteomes" id="UP000218366"/>
    </source>
</evidence>
<comment type="caution">
    <text evidence="3">The sequence shown here is derived from an EMBL/GenBank/DDBJ whole genome shotgun (WGS) entry which is preliminary data.</text>
</comment>
<evidence type="ECO:0000259" key="2">
    <source>
        <dbReference type="Pfam" id="PF06904"/>
    </source>
</evidence>
<keyword evidence="4" id="KW-1185">Reference proteome</keyword>
<dbReference type="InterPro" id="IPR009683">
    <property type="entry name" value="Extensin-like_C"/>
</dbReference>
<sequence>MSEIRRIVSAVMIAGLILAAAFAVYAWMKSRPQDLPWTPLDLAQPVGLFTGRKLTGLTQDFAECRRLLARAGVRYTALAPVDAGPSCGYRDGVRFAAGGARGIAFSPADLGVSCPVAAALAMWEWNVVQPAAQKHFGAKVRRIDHLGSYNCRRMYGRDTGDYSEHATADAVDVAGFRLSDGTRITVLGDWKDAGAKGAFLREVRDGGCDLFATVLSPDYNAAHADHFHLDQAERGTSGWRACR</sequence>
<evidence type="ECO:0000313" key="3">
    <source>
        <dbReference type="EMBL" id="PCD04402.1"/>
    </source>
</evidence>
<keyword evidence="1" id="KW-0472">Membrane</keyword>
<keyword evidence="1" id="KW-0812">Transmembrane</keyword>
<dbReference type="AlphaFoldDB" id="A0A2A4B8X4"/>
<dbReference type="OrthoDB" id="9809788at2"/>
<feature type="domain" description="Extensin-like C-terminal" evidence="2">
    <location>
        <begin position="63"/>
        <end position="243"/>
    </location>
</feature>
<dbReference type="Proteomes" id="UP000218366">
    <property type="component" value="Unassembled WGS sequence"/>
</dbReference>
<dbReference type="Pfam" id="PF06904">
    <property type="entry name" value="Extensin-like_C"/>
    <property type="match status" value="1"/>
</dbReference>
<evidence type="ECO:0000256" key="1">
    <source>
        <dbReference type="SAM" id="Phobius"/>
    </source>
</evidence>
<protein>
    <submittedName>
        <fullName evidence="3">Extensin</fullName>
    </submittedName>
</protein>
<dbReference type="EMBL" id="NWMW01000001">
    <property type="protein sequence ID" value="PCD04402.1"/>
    <property type="molecule type" value="Genomic_DNA"/>
</dbReference>
<feature type="transmembrane region" description="Helical" evidence="1">
    <location>
        <begin position="7"/>
        <end position="28"/>
    </location>
</feature>
<accession>A0A2A4B8X4</accession>
<keyword evidence="1" id="KW-1133">Transmembrane helix</keyword>
<organism evidence="3 4">
    <name type="scientific">Sphingomonas spermidinifaciens</name>
    <dbReference type="NCBI Taxonomy" id="1141889"/>
    <lineage>
        <taxon>Bacteria</taxon>
        <taxon>Pseudomonadati</taxon>
        <taxon>Pseudomonadota</taxon>
        <taxon>Alphaproteobacteria</taxon>
        <taxon>Sphingomonadales</taxon>
        <taxon>Sphingomonadaceae</taxon>
        <taxon>Sphingomonas</taxon>
    </lineage>
</organism>
<gene>
    <name evidence="3" type="ORF">COC42_09055</name>
</gene>
<reference evidence="3 4" key="1">
    <citation type="submission" date="2017-09" db="EMBL/GenBank/DDBJ databases">
        <title>Sphingomonas spermidinifaciens 9NM-10, whole genome shotgun sequence.</title>
        <authorList>
            <person name="Feng G."/>
            <person name="Zhu H."/>
        </authorList>
    </citation>
    <scope>NUCLEOTIDE SEQUENCE [LARGE SCALE GENOMIC DNA]</scope>
    <source>
        <strain evidence="3 4">9NM-10</strain>
    </source>
</reference>
<name>A0A2A4B8X4_9SPHN</name>
<proteinExistence type="predicted"/>